<dbReference type="PANTHER" id="PTHR36302">
    <property type="entry name" value="BLR7088 PROTEIN"/>
    <property type="match status" value="1"/>
</dbReference>
<sequence>MKKILVTLTALLALTFSGLAAAKDYKTGDVMVKQPWARATLGQMKNGASFLTLHNMGAEDDKLVAAAGTVAKRVELHSHTMVDGVMKMREVEGGIPVSAGSMVELKPGSFHIMMMGLNAPLKEGEMFPLTLTFEKAGSVDIMVHIEKGGALKKTDDHSNH</sequence>
<evidence type="ECO:0000313" key="3">
    <source>
        <dbReference type="Proteomes" id="UP000035444"/>
    </source>
</evidence>
<dbReference type="PATRIC" id="fig|1489064.4.peg.1272"/>
<keyword evidence="3" id="KW-1185">Reference proteome</keyword>
<gene>
    <name evidence="2" type="ORF">WH96_01745</name>
</gene>
<dbReference type="AlphaFoldDB" id="A0A0H2N017"/>
<proteinExistence type="predicted"/>
<dbReference type="OrthoDB" id="9796962at2"/>
<evidence type="ECO:0000313" key="2">
    <source>
        <dbReference type="EMBL" id="KLN62270.1"/>
    </source>
</evidence>
<protein>
    <submittedName>
        <fullName evidence="2">Membrane protein</fullName>
    </submittedName>
</protein>
<dbReference type="PANTHER" id="PTHR36302:SF1">
    <property type="entry name" value="COPPER CHAPERONE PCU(A)C"/>
    <property type="match status" value="1"/>
</dbReference>
<evidence type="ECO:0000256" key="1">
    <source>
        <dbReference type="SAM" id="SignalP"/>
    </source>
</evidence>
<comment type="caution">
    <text evidence="2">The sequence shown here is derived from an EMBL/GenBank/DDBJ whole genome shotgun (WGS) entry which is preliminary data.</text>
</comment>
<accession>A0A0H2N017</accession>
<dbReference type="Proteomes" id="UP000035444">
    <property type="component" value="Unassembled WGS sequence"/>
</dbReference>
<dbReference type="Gene3D" id="2.60.40.1890">
    <property type="entry name" value="PCu(A)C copper chaperone"/>
    <property type="match status" value="1"/>
</dbReference>
<name>A0A0H2N017_9PROT</name>
<feature type="signal peptide" evidence="1">
    <location>
        <begin position="1"/>
        <end position="22"/>
    </location>
</feature>
<reference evidence="2 3" key="1">
    <citation type="submission" date="2015-03" db="EMBL/GenBank/DDBJ databases">
        <title>Genome Sequence of Kiloniella spongiae MEBiC09566, isolated from a marine sponge.</title>
        <authorList>
            <person name="Shao Z."/>
            <person name="Wang L."/>
            <person name="Li X."/>
        </authorList>
    </citation>
    <scope>NUCLEOTIDE SEQUENCE [LARGE SCALE GENOMIC DNA]</scope>
    <source>
        <strain evidence="2 3">MEBiC09566</strain>
    </source>
</reference>
<dbReference type="SUPFAM" id="SSF110087">
    <property type="entry name" value="DR1885-like metal-binding protein"/>
    <property type="match status" value="1"/>
</dbReference>
<dbReference type="EMBL" id="LAQL01000002">
    <property type="protein sequence ID" value="KLN62270.1"/>
    <property type="molecule type" value="Genomic_DNA"/>
</dbReference>
<dbReference type="InterPro" id="IPR058248">
    <property type="entry name" value="Lxx211020-like"/>
</dbReference>
<dbReference type="STRING" id="1489064.WH96_01745"/>
<dbReference type="InterPro" id="IPR036182">
    <property type="entry name" value="PCuAC_sf"/>
</dbReference>
<feature type="chain" id="PRO_5002597207" evidence="1">
    <location>
        <begin position="23"/>
        <end position="160"/>
    </location>
</feature>
<dbReference type="Pfam" id="PF04314">
    <property type="entry name" value="PCuAC"/>
    <property type="match status" value="1"/>
</dbReference>
<organism evidence="2 3">
    <name type="scientific">Kiloniella spongiae</name>
    <dbReference type="NCBI Taxonomy" id="1489064"/>
    <lineage>
        <taxon>Bacteria</taxon>
        <taxon>Pseudomonadati</taxon>
        <taxon>Pseudomonadota</taxon>
        <taxon>Alphaproteobacteria</taxon>
        <taxon>Rhodospirillales</taxon>
        <taxon>Kiloniellaceae</taxon>
        <taxon>Kiloniella</taxon>
    </lineage>
</organism>
<dbReference type="RefSeq" id="WP_047762395.1">
    <property type="nucleotide sequence ID" value="NZ_LAQL01000002.1"/>
</dbReference>
<keyword evidence="1" id="KW-0732">Signal</keyword>
<dbReference type="InterPro" id="IPR007410">
    <property type="entry name" value="LpqE-like"/>
</dbReference>